<dbReference type="InterPro" id="IPR050313">
    <property type="entry name" value="Carb_Metab_HTH_regulators"/>
</dbReference>
<dbReference type="SMART" id="SM01134">
    <property type="entry name" value="DeoRC"/>
    <property type="match status" value="1"/>
</dbReference>
<keyword evidence="9" id="KW-1185">Reference proteome</keyword>
<evidence type="ECO:0000256" key="4">
    <source>
        <dbReference type="ARBA" id="ARBA00023125"/>
    </source>
</evidence>
<keyword evidence="2" id="KW-0678">Repressor</keyword>
<dbReference type="GO" id="GO:0003700">
    <property type="term" value="F:DNA-binding transcription factor activity"/>
    <property type="evidence" value="ECO:0007669"/>
    <property type="project" value="InterPro"/>
</dbReference>
<dbReference type="SUPFAM" id="SSF46785">
    <property type="entry name" value="Winged helix' DNA-binding domain"/>
    <property type="match status" value="1"/>
</dbReference>
<feature type="domain" description="HTH deoR-type" evidence="7">
    <location>
        <begin position="3"/>
        <end position="58"/>
    </location>
</feature>
<dbReference type="Gene3D" id="1.10.10.10">
    <property type="entry name" value="Winged helix-like DNA-binding domain superfamily/Winged helix DNA-binding domain"/>
    <property type="match status" value="1"/>
</dbReference>
<dbReference type="RefSeq" id="WP_078806663.1">
    <property type="nucleotide sequence ID" value="NZ_FUXI01000006.1"/>
</dbReference>
<reference evidence="8 9" key="1">
    <citation type="submission" date="2017-02" db="EMBL/GenBank/DDBJ databases">
        <authorList>
            <person name="Peterson S.W."/>
        </authorList>
    </citation>
    <scope>NUCLEOTIDE SEQUENCE [LARGE SCALE GENOMIC DNA]</scope>
    <source>
        <strain evidence="8 9">ATCC BAA-1030</strain>
    </source>
</reference>
<keyword evidence="3" id="KW-0805">Transcription regulation</keyword>
<evidence type="ECO:0000313" key="9">
    <source>
        <dbReference type="Proteomes" id="UP000190328"/>
    </source>
</evidence>
<evidence type="ECO:0000313" key="8">
    <source>
        <dbReference type="EMBL" id="SJZ55437.1"/>
    </source>
</evidence>
<comment type="function">
    <text evidence="6">Repressor of the lactose catabolism operon. Galactose-6-phosphate is the inducer.</text>
</comment>
<dbReference type="GO" id="GO:0003677">
    <property type="term" value="F:DNA binding"/>
    <property type="evidence" value="ECO:0007669"/>
    <property type="project" value="UniProtKB-KW"/>
</dbReference>
<organism evidence="8 9">
    <name type="scientific">Pilibacter termitis</name>
    <dbReference type="NCBI Taxonomy" id="263852"/>
    <lineage>
        <taxon>Bacteria</taxon>
        <taxon>Bacillati</taxon>
        <taxon>Bacillota</taxon>
        <taxon>Bacilli</taxon>
        <taxon>Lactobacillales</taxon>
        <taxon>Enterococcaceae</taxon>
        <taxon>Pilibacter</taxon>
    </lineage>
</organism>
<dbReference type="Proteomes" id="UP000190328">
    <property type="component" value="Unassembled WGS sequence"/>
</dbReference>
<evidence type="ECO:0000259" key="7">
    <source>
        <dbReference type="PROSITE" id="PS51000"/>
    </source>
</evidence>
<evidence type="ECO:0000256" key="5">
    <source>
        <dbReference type="ARBA" id="ARBA00023163"/>
    </source>
</evidence>
<gene>
    <name evidence="8" type="ORF">SAMN02745116_00707</name>
</gene>
<dbReference type="InterPro" id="IPR001034">
    <property type="entry name" value="DeoR_HTH"/>
</dbReference>
<dbReference type="InterPro" id="IPR018356">
    <property type="entry name" value="Tscrpt_reg_HTH_DeoR_CS"/>
</dbReference>
<evidence type="ECO:0000256" key="1">
    <source>
        <dbReference type="ARBA" id="ARBA00021390"/>
    </source>
</evidence>
<dbReference type="PROSITE" id="PS51000">
    <property type="entry name" value="HTH_DEOR_2"/>
    <property type="match status" value="1"/>
</dbReference>
<evidence type="ECO:0000256" key="6">
    <source>
        <dbReference type="ARBA" id="ARBA00024937"/>
    </source>
</evidence>
<dbReference type="STRING" id="263852.SAMN02745116_00707"/>
<evidence type="ECO:0000256" key="3">
    <source>
        <dbReference type="ARBA" id="ARBA00023015"/>
    </source>
</evidence>
<dbReference type="PANTHER" id="PTHR30363:SF4">
    <property type="entry name" value="GLYCEROL-3-PHOSPHATE REGULON REPRESSOR"/>
    <property type="match status" value="1"/>
</dbReference>
<dbReference type="PANTHER" id="PTHR30363">
    <property type="entry name" value="HTH-TYPE TRANSCRIPTIONAL REGULATOR SRLR-RELATED"/>
    <property type="match status" value="1"/>
</dbReference>
<dbReference type="EMBL" id="FUXI01000006">
    <property type="protein sequence ID" value="SJZ55437.1"/>
    <property type="molecule type" value="Genomic_DNA"/>
</dbReference>
<evidence type="ECO:0000256" key="2">
    <source>
        <dbReference type="ARBA" id="ARBA00022491"/>
    </source>
</evidence>
<protein>
    <recommendedName>
        <fullName evidence="1">Lactose phosphotransferase system repressor</fullName>
    </recommendedName>
</protein>
<sequence length="253" mass="28847">MSEETRKNQILALLKQHKKLENTELCKTLFCSYPTLRRDIIALENEGTVKRYRGGIVLENAQNEIISTDFRKVSKPREKKYIAEIASTFIGVGMCIFMDSSSTVGALKEYIINIPNLVILTNGLHIAYELIQVCESTTKIFMMNGEVIKDAESVVGEWSDSFLDNFKIDLAFFSPTGMDIDGAYEANYAQAVFKKRMMSLADQNILLLDDTKFGKKFAYRIAKLEAYENILTNLEPAIEYLERAEEIDIEILY</sequence>
<name>A0A1T4LLH5_9ENTE</name>
<dbReference type="Pfam" id="PF00455">
    <property type="entry name" value="DeoRC"/>
    <property type="match status" value="1"/>
</dbReference>
<dbReference type="SUPFAM" id="SSF100950">
    <property type="entry name" value="NagB/RpiA/CoA transferase-like"/>
    <property type="match status" value="1"/>
</dbReference>
<dbReference type="Pfam" id="PF08220">
    <property type="entry name" value="HTH_DeoR"/>
    <property type="match status" value="1"/>
</dbReference>
<dbReference type="OrthoDB" id="9798651at2"/>
<dbReference type="InterPro" id="IPR037171">
    <property type="entry name" value="NagB/RpiA_transferase-like"/>
</dbReference>
<dbReference type="InterPro" id="IPR014036">
    <property type="entry name" value="DeoR-like_C"/>
</dbReference>
<proteinExistence type="predicted"/>
<keyword evidence="5" id="KW-0804">Transcription</keyword>
<dbReference type="InterPro" id="IPR036390">
    <property type="entry name" value="WH_DNA-bd_sf"/>
</dbReference>
<dbReference type="InterPro" id="IPR036388">
    <property type="entry name" value="WH-like_DNA-bd_sf"/>
</dbReference>
<keyword evidence="4" id="KW-0238">DNA-binding</keyword>
<dbReference type="AlphaFoldDB" id="A0A1T4LLH5"/>
<dbReference type="PROSITE" id="PS00894">
    <property type="entry name" value="HTH_DEOR_1"/>
    <property type="match status" value="1"/>
</dbReference>
<dbReference type="SMART" id="SM00420">
    <property type="entry name" value="HTH_DEOR"/>
    <property type="match status" value="1"/>
</dbReference>
<accession>A0A1T4LLH5</accession>